<accession>A0ACB6Z8Q9</accession>
<proteinExistence type="predicted"/>
<reference evidence="1" key="1">
    <citation type="submission" date="2019-10" db="EMBL/GenBank/DDBJ databases">
        <authorList>
            <consortium name="DOE Joint Genome Institute"/>
            <person name="Kuo A."/>
            <person name="Miyauchi S."/>
            <person name="Kiss E."/>
            <person name="Drula E."/>
            <person name="Kohler A."/>
            <person name="Sanchez-Garcia M."/>
            <person name="Andreopoulos B."/>
            <person name="Barry K.W."/>
            <person name="Bonito G."/>
            <person name="Buee M."/>
            <person name="Carver A."/>
            <person name="Chen C."/>
            <person name="Cichocki N."/>
            <person name="Clum A."/>
            <person name="Culley D."/>
            <person name="Crous P.W."/>
            <person name="Fauchery L."/>
            <person name="Girlanda M."/>
            <person name="Hayes R."/>
            <person name="Keri Z."/>
            <person name="Labutti K."/>
            <person name="Lipzen A."/>
            <person name="Lombard V."/>
            <person name="Magnuson J."/>
            <person name="Maillard F."/>
            <person name="Morin E."/>
            <person name="Murat C."/>
            <person name="Nolan M."/>
            <person name="Ohm R."/>
            <person name="Pangilinan J."/>
            <person name="Pereira M."/>
            <person name="Perotto S."/>
            <person name="Peter M."/>
            <person name="Riley R."/>
            <person name="Sitrit Y."/>
            <person name="Stielow B."/>
            <person name="Szollosi G."/>
            <person name="Zifcakova L."/>
            <person name="Stursova M."/>
            <person name="Spatafora J.W."/>
            <person name="Tedersoo L."/>
            <person name="Vaario L.-M."/>
            <person name="Yamada A."/>
            <person name="Yan M."/>
            <person name="Wang P."/>
            <person name="Xu J."/>
            <person name="Bruns T."/>
            <person name="Baldrian P."/>
            <person name="Vilgalys R."/>
            <person name="Henrissat B."/>
            <person name="Grigoriev I.V."/>
            <person name="Hibbett D."/>
            <person name="Nagy L.G."/>
            <person name="Martin F.M."/>
        </authorList>
    </citation>
    <scope>NUCLEOTIDE SEQUENCE</scope>
    <source>
        <strain evidence="1">P2</strain>
    </source>
</reference>
<sequence>MPSSTGNGDGDNVVFEVGRRYRDHLIRGFRTSTEPCRYLSPSPHPSRPPYDKLEDMIRDLTKSPDKDYRTARKKALARDGFRCIITGYFDATSLKYNAELQREEETVGGLPLDIEASHILSELTARGVGTSEESSVTHYAAGVTTILRQFGLEHLSLALEAVDSVHETWNMLSLQCNLHSNFGFLNLWFESTGEPNRYKVCASDVTIEQHIRHISIRPEASDSGAPLTVEFRSDLQGAPPPDPQLLALHATCARVAHMSGATEFFGRLEWEAEETNILAPDGSSAHLLSSLMSPYAYIHGVA</sequence>
<keyword evidence="2" id="KW-1185">Reference proteome</keyword>
<comment type="caution">
    <text evidence="1">The sequence shown here is derived from an EMBL/GenBank/DDBJ whole genome shotgun (WGS) entry which is preliminary data.</text>
</comment>
<name>A0ACB6Z8Q9_THEGA</name>
<dbReference type="EMBL" id="MU118068">
    <property type="protein sequence ID" value="KAF9646090.1"/>
    <property type="molecule type" value="Genomic_DNA"/>
</dbReference>
<dbReference type="Proteomes" id="UP000886501">
    <property type="component" value="Unassembled WGS sequence"/>
</dbReference>
<protein>
    <submittedName>
        <fullName evidence="1">Uncharacterized protein</fullName>
    </submittedName>
</protein>
<evidence type="ECO:0000313" key="2">
    <source>
        <dbReference type="Proteomes" id="UP000886501"/>
    </source>
</evidence>
<reference evidence="1" key="2">
    <citation type="journal article" date="2020" name="Nat. Commun.">
        <title>Large-scale genome sequencing of mycorrhizal fungi provides insights into the early evolution of symbiotic traits.</title>
        <authorList>
            <person name="Miyauchi S."/>
            <person name="Kiss E."/>
            <person name="Kuo A."/>
            <person name="Drula E."/>
            <person name="Kohler A."/>
            <person name="Sanchez-Garcia M."/>
            <person name="Morin E."/>
            <person name="Andreopoulos B."/>
            <person name="Barry K.W."/>
            <person name="Bonito G."/>
            <person name="Buee M."/>
            <person name="Carver A."/>
            <person name="Chen C."/>
            <person name="Cichocki N."/>
            <person name="Clum A."/>
            <person name="Culley D."/>
            <person name="Crous P.W."/>
            <person name="Fauchery L."/>
            <person name="Girlanda M."/>
            <person name="Hayes R.D."/>
            <person name="Keri Z."/>
            <person name="LaButti K."/>
            <person name="Lipzen A."/>
            <person name="Lombard V."/>
            <person name="Magnuson J."/>
            <person name="Maillard F."/>
            <person name="Murat C."/>
            <person name="Nolan M."/>
            <person name="Ohm R.A."/>
            <person name="Pangilinan J."/>
            <person name="Pereira M.F."/>
            <person name="Perotto S."/>
            <person name="Peter M."/>
            <person name="Pfister S."/>
            <person name="Riley R."/>
            <person name="Sitrit Y."/>
            <person name="Stielow J.B."/>
            <person name="Szollosi G."/>
            <person name="Zifcakova L."/>
            <person name="Stursova M."/>
            <person name="Spatafora J.W."/>
            <person name="Tedersoo L."/>
            <person name="Vaario L.M."/>
            <person name="Yamada A."/>
            <person name="Yan M."/>
            <person name="Wang P."/>
            <person name="Xu J."/>
            <person name="Bruns T."/>
            <person name="Baldrian P."/>
            <person name="Vilgalys R."/>
            <person name="Dunand C."/>
            <person name="Henrissat B."/>
            <person name="Grigoriev I.V."/>
            <person name="Hibbett D."/>
            <person name="Nagy L.G."/>
            <person name="Martin F.M."/>
        </authorList>
    </citation>
    <scope>NUCLEOTIDE SEQUENCE</scope>
    <source>
        <strain evidence="1">P2</strain>
    </source>
</reference>
<organism evidence="1 2">
    <name type="scientific">Thelephora ganbajun</name>
    <name type="common">Ganba fungus</name>
    <dbReference type="NCBI Taxonomy" id="370292"/>
    <lineage>
        <taxon>Eukaryota</taxon>
        <taxon>Fungi</taxon>
        <taxon>Dikarya</taxon>
        <taxon>Basidiomycota</taxon>
        <taxon>Agaricomycotina</taxon>
        <taxon>Agaricomycetes</taxon>
        <taxon>Thelephorales</taxon>
        <taxon>Thelephoraceae</taxon>
        <taxon>Thelephora</taxon>
    </lineage>
</organism>
<evidence type="ECO:0000313" key="1">
    <source>
        <dbReference type="EMBL" id="KAF9646090.1"/>
    </source>
</evidence>
<gene>
    <name evidence="1" type="ORF">BDM02DRAFT_3100445</name>
</gene>